<comment type="similarity">
    <text evidence="1 2">Belongs to the small heat shock protein (HSP20) family.</text>
</comment>
<dbReference type="SUPFAM" id="SSF49764">
    <property type="entry name" value="HSP20-like chaperones"/>
    <property type="match status" value="1"/>
</dbReference>
<dbReference type="PROSITE" id="PS01031">
    <property type="entry name" value="SHSP"/>
    <property type="match status" value="1"/>
</dbReference>
<accession>A0A934KBB1</accession>
<sequence>MTEQQEKAQEQAAPAVNVYEASGQLSVAVPLPGVHREHVSVSVEPERLLVTADGKYPQVNQNYLQHGWHVGSWRLDLPLPRRVDPAGARATLNLGVLVVMAPLSATGSAQSHPTVE</sequence>
<keyword evidence="5" id="KW-1185">Reference proteome</keyword>
<name>A0A934KBB1_9BACT</name>
<dbReference type="Gene3D" id="2.60.40.790">
    <property type="match status" value="1"/>
</dbReference>
<gene>
    <name evidence="4" type="ORF">JF922_21355</name>
</gene>
<dbReference type="Pfam" id="PF00011">
    <property type="entry name" value="HSP20"/>
    <property type="match status" value="1"/>
</dbReference>
<evidence type="ECO:0000313" key="4">
    <source>
        <dbReference type="EMBL" id="MBJ7600602.1"/>
    </source>
</evidence>
<dbReference type="EMBL" id="JAEKNR010000214">
    <property type="protein sequence ID" value="MBJ7600602.1"/>
    <property type="molecule type" value="Genomic_DNA"/>
</dbReference>
<evidence type="ECO:0000259" key="3">
    <source>
        <dbReference type="PROSITE" id="PS01031"/>
    </source>
</evidence>
<dbReference type="Proteomes" id="UP000612893">
    <property type="component" value="Unassembled WGS sequence"/>
</dbReference>
<dbReference type="RefSeq" id="WP_338204509.1">
    <property type="nucleotide sequence ID" value="NZ_JAEKNR010000214.1"/>
</dbReference>
<feature type="domain" description="SHSP" evidence="3">
    <location>
        <begin position="7"/>
        <end position="116"/>
    </location>
</feature>
<dbReference type="CDD" id="cd06464">
    <property type="entry name" value="ACD_sHsps-like"/>
    <property type="match status" value="1"/>
</dbReference>
<dbReference type="AlphaFoldDB" id="A0A934KBB1"/>
<dbReference type="InterPro" id="IPR008978">
    <property type="entry name" value="HSP20-like_chaperone"/>
</dbReference>
<organism evidence="4 5">
    <name type="scientific">Candidatus Nephthysia bennettiae</name>
    <dbReference type="NCBI Taxonomy" id="3127016"/>
    <lineage>
        <taxon>Bacteria</taxon>
        <taxon>Bacillati</taxon>
        <taxon>Candidatus Dormiibacterota</taxon>
        <taxon>Candidatus Dormibacteria</taxon>
        <taxon>Candidatus Dormibacterales</taxon>
        <taxon>Candidatus Dormibacteraceae</taxon>
        <taxon>Candidatus Nephthysia</taxon>
    </lineage>
</organism>
<evidence type="ECO:0000313" key="5">
    <source>
        <dbReference type="Proteomes" id="UP000612893"/>
    </source>
</evidence>
<dbReference type="InterPro" id="IPR002068">
    <property type="entry name" value="A-crystallin/Hsp20_dom"/>
</dbReference>
<evidence type="ECO:0000256" key="1">
    <source>
        <dbReference type="PROSITE-ProRule" id="PRU00285"/>
    </source>
</evidence>
<reference evidence="4" key="1">
    <citation type="submission" date="2020-10" db="EMBL/GenBank/DDBJ databases">
        <title>Ca. Dormibacterota MAGs.</title>
        <authorList>
            <person name="Montgomery K."/>
        </authorList>
    </citation>
    <scope>NUCLEOTIDE SEQUENCE [LARGE SCALE GENOMIC DNA]</scope>
    <source>
        <strain evidence="4">SC8812_S17_10</strain>
    </source>
</reference>
<comment type="caution">
    <text evidence="4">The sequence shown here is derived from an EMBL/GenBank/DDBJ whole genome shotgun (WGS) entry which is preliminary data.</text>
</comment>
<proteinExistence type="inferred from homology"/>
<protein>
    <submittedName>
        <fullName evidence="4">Hsp20/alpha crystallin family protein</fullName>
    </submittedName>
</protein>
<evidence type="ECO:0000256" key="2">
    <source>
        <dbReference type="RuleBase" id="RU003616"/>
    </source>
</evidence>